<dbReference type="PANTHER" id="PTHR11616:SF240">
    <property type="entry name" value="BLOATED TUBULES, ISOFORM B-RELATED"/>
    <property type="match status" value="1"/>
</dbReference>
<feature type="transmembrane region" description="Helical" evidence="7">
    <location>
        <begin position="30"/>
        <end position="50"/>
    </location>
</feature>
<evidence type="ECO:0000256" key="5">
    <source>
        <dbReference type="ARBA" id="ARBA00022989"/>
    </source>
</evidence>
<feature type="transmembrane region" description="Helical" evidence="7">
    <location>
        <begin position="668"/>
        <end position="689"/>
    </location>
</feature>
<evidence type="ECO:0000313" key="8">
    <source>
        <dbReference type="Proteomes" id="UP000887575"/>
    </source>
</evidence>
<feature type="transmembrane region" description="Helical" evidence="7">
    <location>
        <begin position="360"/>
        <end position="386"/>
    </location>
</feature>
<dbReference type="PROSITE" id="PS50267">
    <property type="entry name" value="NA_NEUROTRAN_SYMP_3"/>
    <property type="match status" value="1"/>
</dbReference>
<evidence type="ECO:0000256" key="7">
    <source>
        <dbReference type="SAM" id="Phobius"/>
    </source>
</evidence>
<sequence length="774" mass="86751">MESLSAYAGLLAAGAPYALQLAASTKWWPILFPLFALPALSLCLSVATLSRKGPLNTYASLTPIAAGIGWALAFHVGERLLAEMLRAAQTLLYIVFSVRTSLDWAIDCGHSYNSRECSPFADENVTEVHDYSHWPDNFWPAQEFNRYLIRDNILDNKNLSKLWEPNEWYIGRSYELFYFSIPSIPLIFSHIVIWTIIYCLLVKFPQWIDFFITRFCLFLPSVLYVFVIFGLAISGFSFGNTEAEVSQDEIEKVPQSFWTDLKGFYRSSILLVDYSTAFTGISLLVVSRLNHGAPPVLAWVAVPLMMVIPIFLSVLTTGCEGHITKLQPHYKTYGSIDETYSFDVIPVCLATTRAGPLWSFMFYVAHFFYSCMGPLIIYTLYIYSVFSEQFIVFHTHSQSFYSGFLCFVTAAGMILYMPLGTKIAAFLRYASQSSIVHLLIYVLVFFVYGWQTLETDISMVSVESTGGPLWRHFLGPSSPFYTALQFTVVPMMLCTKGVAVYDLLLGGNDVLKHIDQGTQFIEAPLFIRRLCGYGIMLAPTLIVLAFATHAIINAKIRSLSIGSALKPSADWLSHQVMQHRPKPFSLSYVIVNRLNGPNYRTILLGVFILEIFFFIILSVLLIGQMFQAWLGNPLGAANFRSIVLLLLLAVHAIALVEMRGAYNFWDDPARLTIYISVATLQMAFLNGYMWMFAFNHAWGVDIGQVGGPLFLIVANTCMRAICICAAIAVRAHIREAARPSRTRDAAEIYAADGPPEVEMDAEDDAPIIFDLASS</sequence>
<reference evidence="9" key="1">
    <citation type="submission" date="2024-02" db="UniProtKB">
        <authorList>
            <consortium name="WormBaseParasite"/>
        </authorList>
    </citation>
    <scope>IDENTIFICATION</scope>
</reference>
<evidence type="ECO:0000256" key="3">
    <source>
        <dbReference type="ARBA" id="ARBA00022692"/>
    </source>
</evidence>
<dbReference type="InterPro" id="IPR037272">
    <property type="entry name" value="SNS_sf"/>
</dbReference>
<dbReference type="GO" id="GO:0015375">
    <property type="term" value="F:glycine:sodium symporter activity"/>
    <property type="evidence" value="ECO:0007669"/>
    <property type="project" value="TreeGrafter"/>
</dbReference>
<feature type="transmembrane region" description="Helical" evidence="7">
    <location>
        <begin position="429"/>
        <end position="450"/>
    </location>
</feature>
<evidence type="ECO:0000256" key="4">
    <source>
        <dbReference type="ARBA" id="ARBA00022847"/>
    </source>
</evidence>
<feature type="transmembrane region" description="Helical" evidence="7">
    <location>
        <begin position="176"/>
        <end position="203"/>
    </location>
</feature>
<accession>A0AAF3EZD7</accession>
<dbReference type="SUPFAM" id="SSF161070">
    <property type="entry name" value="SNF-like"/>
    <property type="match status" value="1"/>
</dbReference>
<feature type="transmembrane region" description="Helical" evidence="7">
    <location>
        <begin position="638"/>
        <end position="656"/>
    </location>
</feature>
<protein>
    <submittedName>
        <fullName evidence="9">Uncharacterized protein</fullName>
    </submittedName>
</protein>
<evidence type="ECO:0000256" key="6">
    <source>
        <dbReference type="ARBA" id="ARBA00023136"/>
    </source>
</evidence>
<evidence type="ECO:0000256" key="2">
    <source>
        <dbReference type="ARBA" id="ARBA00022448"/>
    </source>
</evidence>
<keyword evidence="2" id="KW-0813">Transport</keyword>
<organism evidence="8 9">
    <name type="scientific">Mesorhabditis belari</name>
    <dbReference type="NCBI Taxonomy" id="2138241"/>
    <lineage>
        <taxon>Eukaryota</taxon>
        <taxon>Metazoa</taxon>
        <taxon>Ecdysozoa</taxon>
        <taxon>Nematoda</taxon>
        <taxon>Chromadorea</taxon>
        <taxon>Rhabditida</taxon>
        <taxon>Rhabditina</taxon>
        <taxon>Rhabditomorpha</taxon>
        <taxon>Rhabditoidea</taxon>
        <taxon>Rhabditidae</taxon>
        <taxon>Mesorhabditinae</taxon>
        <taxon>Mesorhabditis</taxon>
    </lineage>
</organism>
<dbReference type="GO" id="GO:0005886">
    <property type="term" value="C:plasma membrane"/>
    <property type="evidence" value="ECO:0007669"/>
    <property type="project" value="TreeGrafter"/>
</dbReference>
<dbReference type="PANTHER" id="PTHR11616">
    <property type="entry name" value="SODIUM/CHLORIDE DEPENDENT TRANSPORTER"/>
    <property type="match status" value="1"/>
</dbReference>
<comment type="subcellular location">
    <subcellularLocation>
        <location evidence="1">Membrane</location>
        <topology evidence="1">Multi-pass membrane protein</topology>
    </subcellularLocation>
</comment>
<evidence type="ECO:0000313" key="9">
    <source>
        <dbReference type="WBParaSite" id="MBELARI_LOCUS19575"/>
    </source>
</evidence>
<dbReference type="InterPro" id="IPR000175">
    <property type="entry name" value="Na/ntran_symport"/>
</dbReference>
<keyword evidence="4" id="KW-0769">Symport</keyword>
<proteinExistence type="predicted"/>
<name>A0AAF3EZD7_9BILA</name>
<dbReference type="Proteomes" id="UP000887575">
    <property type="component" value="Unassembled WGS sequence"/>
</dbReference>
<keyword evidence="5 7" id="KW-1133">Transmembrane helix</keyword>
<keyword evidence="3 7" id="KW-0812">Transmembrane</keyword>
<dbReference type="AlphaFoldDB" id="A0AAF3EZD7"/>
<feature type="transmembrane region" description="Helical" evidence="7">
    <location>
        <begin position="296"/>
        <end position="315"/>
    </location>
</feature>
<dbReference type="WBParaSite" id="MBELARI_LOCUS19575">
    <property type="protein sequence ID" value="MBELARI_LOCUS19575"/>
    <property type="gene ID" value="MBELARI_LOCUS19575"/>
</dbReference>
<feature type="transmembrane region" description="Helical" evidence="7">
    <location>
        <begin position="398"/>
        <end position="417"/>
    </location>
</feature>
<feature type="transmembrane region" description="Helical" evidence="7">
    <location>
        <begin position="533"/>
        <end position="552"/>
    </location>
</feature>
<feature type="transmembrane region" description="Helical" evidence="7">
    <location>
        <begin position="215"/>
        <end position="238"/>
    </location>
</feature>
<feature type="transmembrane region" description="Helical" evidence="7">
    <location>
        <begin position="602"/>
        <end position="626"/>
    </location>
</feature>
<feature type="transmembrane region" description="Helical" evidence="7">
    <location>
        <begin position="709"/>
        <end position="733"/>
    </location>
</feature>
<keyword evidence="6 7" id="KW-0472">Membrane</keyword>
<evidence type="ECO:0000256" key="1">
    <source>
        <dbReference type="ARBA" id="ARBA00004141"/>
    </source>
</evidence>
<keyword evidence="8" id="KW-1185">Reference proteome</keyword>